<comment type="similarity">
    <text evidence="2 8">Belongs to the glycosyltransferase 92 family.</text>
</comment>
<dbReference type="Proteomes" id="UP001642540">
    <property type="component" value="Unassembled WGS sequence"/>
</dbReference>
<comment type="caution">
    <text evidence="10">The sequence shown here is derived from an EMBL/GenBank/DDBJ whole genome shotgun (WGS) entry which is preliminary data.</text>
</comment>
<keyword evidence="3 8" id="KW-0328">Glycosyltransferase</keyword>
<dbReference type="InterPro" id="IPR008166">
    <property type="entry name" value="Glyco_transf_92"/>
</dbReference>
<evidence type="ECO:0000256" key="4">
    <source>
        <dbReference type="ARBA" id="ARBA00022679"/>
    </source>
</evidence>
<dbReference type="PANTHER" id="PTHR21461:SF40">
    <property type="entry name" value="GLYCOSYLTRANSFERASE FAMILY 92 PROTEIN"/>
    <property type="match status" value="1"/>
</dbReference>
<proteinExistence type="inferred from homology"/>
<evidence type="ECO:0000313" key="10">
    <source>
        <dbReference type="EMBL" id="CAL8090329.1"/>
    </source>
</evidence>
<organism evidence="10 11">
    <name type="scientific">Orchesella dallaii</name>
    <dbReference type="NCBI Taxonomy" id="48710"/>
    <lineage>
        <taxon>Eukaryota</taxon>
        <taxon>Metazoa</taxon>
        <taxon>Ecdysozoa</taxon>
        <taxon>Arthropoda</taxon>
        <taxon>Hexapoda</taxon>
        <taxon>Collembola</taxon>
        <taxon>Entomobryomorpha</taxon>
        <taxon>Entomobryoidea</taxon>
        <taxon>Orchesellidae</taxon>
        <taxon>Orchesellinae</taxon>
        <taxon>Orchesella</taxon>
    </lineage>
</organism>
<feature type="region of interest" description="Disordered" evidence="9">
    <location>
        <begin position="69"/>
        <end position="115"/>
    </location>
</feature>
<dbReference type="EC" id="2.4.1.-" evidence="8"/>
<keyword evidence="11" id="KW-1185">Reference proteome</keyword>
<keyword evidence="5" id="KW-0812">Transmembrane</keyword>
<evidence type="ECO:0000256" key="5">
    <source>
        <dbReference type="ARBA" id="ARBA00022692"/>
    </source>
</evidence>
<feature type="compositionally biased region" description="Low complexity" evidence="9">
    <location>
        <begin position="88"/>
        <end position="103"/>
    </location>
</feature>
<sequence length="613" mass="69352">MVASSRMVVSKKKKLNSANRRMRERSRLSFLFVIFFFGLFSLIIVMESLMADGDKNLLKDDDGGDVDGEDYSSWDISYEESPPGGGSSSSSSSVSASHGTTSTKHNNDNKNRNVDTINIPYVGSLRYQGPPLSRQQQALQHVDSHVSTLAASLFGNRSSSISSNHNDVNDNISNKKGTATATAAAFTSASLSSPRNIRPIQPDWQKVVGSKEKFYVYSAYFNTIFDHIRIIGATRTKTTQHVQCRFYDNTTKLYAVVDGSVRTIRENWNLKYSACFIICYLPDRKVKPRYVSVMANSSPTSAASNILRVQYSSEKSHLLVDFAACVKPIHFNYNNVINFLEWMEFHKLMGVQRFTFFNHTIGPEVSCIMKEYGDEIEVLPWSLPFVSQKEIRTEGLFAALNDCVYRHRGASKYLVLVDLDEMVVPRRTHNYSMFIDQLDTLSNKKKIGAYSLQNAFFYLQWPNDQSVFKIEGNPLAEQVSKHLTMLKKTRRRSRLHPHKQRSKYICDPEKVIEAGNHFVWEMATGYFTLSVPPHLGTLHHYRVCEFGGDQCTKSPSIIDKSAHIFGQKLAIRVAEMLESVTTKCHLDLKKVLKPSNNSNSNISETKTAARIRA</sequence>
<evidence type="ECO:0000313" key="11">
    <source>
        <dbReference type="Proteomes" id="UP001642540"/>
    </source>
</evidence>
<gene>
    <name evidence="10" type="ORF">ODALV1_LOCUS7609</name>
</gene>
<evidence type="ECO:0000256" key="9">
    <source>
        <dbReference type="SAM" id="MobiDB-lite"/>
    </source>
</evidence>
<keyword evidence="6" id="KW-1133">Transmembrane helix</keyword>
<evidence type="ECO:0000256" key="6">
    <source>
        <dbReference type="ARBA" id="ARBA00022989"/>
    </source>
</evidence>
<dbReference type="EMBL" id="CAXLJM020000024">
    <property type="protein sequence ID" value="CAL8090329.1"/>
    <property type="molecule type" value="Genomic_DNA"/>
</dbReference>
<evidence type="ECO:0000256" key="3">
    <source>
        <dbReference type="ARBA" id="ARBA00022676"/>
    </source>
</evidence>
<reference evidence="10 11" key="1">
    <citation type="submission" date="2024-08" db="EMBL/GenBank/DDBJ databases">
        <authorList>
            <person name="Cucini C."/>
            <person name="Frati F."/>
        </authorList>
    </citation>
    <scope>NUCLEOTIDE SEQUENCE [LARGE SCALE GENOMIC DNA]</scope>
</reference>
<evidence type="ECO:0000256" key="7">
    <source>
        <dbReference type="ARBA" id="ARBA00023136"/>
    </source>
</evidence>
<comment type="subcellular location">
    <subcellularLocation>
        <location evidence="1">Membrane</location>
        <topology evidence="1">Single-pass membrane protein</topology>
    </subcellularLocation>
</comment>
<keyword evidence="4 8" id="KW-0808">Transferase</keyword>
<evidence type="ECO:0000256" key="8">
    <source>
        <dbReference type="RuleBase" id="RU366017"/>
    </source>
</evidence>
<dbReference type="Pfam" id="PF01697">
    <property type="entry name" value="Glyco_transf_92"/>
    <property type="match status" value="1"/>
</dbReference>
<accession>A0ABP1QC71</accession>
<evidence type="ECO:0000256" key="2">
    <source>
        <dbReference type="ARBA" id="ARBA00007647"/>
    </source>
</evidence>
<name>A0ABP1QC71_9HEXA</name>
<dbReference type="PANTHER" id="PTHR21461">
    <property type="entry name" value="GLYCOSYLTRANSFERASE FAMILY 92 PROTEIN"/>
    <property type="match status" value="1"/>
</dbReference>
<protein>
    <recommendedName>
        <fullName evidence="8">Glycosyltransferase family 92 protein</fullName>
        <ecNumber evidence="8">2.4.1.-</ecNumber>
    </recommendedName>
</protein>
<evidence type="ECO:0000256" key="1">
    <source>
        <dbReference type="ARBA" id="ARBA00004167"/>
    </source>
</evidence>
<keyword evidence="7" id="KW-0472">Membrane</keyword>